<proteinExistence type="predicted"/>
<dbReference type="EMBL" id="LGGO01000056">
    <property type="protein sequence ID" value="KUK77198.1"/>
    <property type="molecule type" value="Genomic_DNA"/>
</dbReference>
<gene>
    <name evidence="1" type="ORF">XD93_0479</name>
</gene>
<evidence type="ECO:0000313" key="1">
    <source>
        <dbReference type="EMBL" id="KUK77198.1"/>
    </source>
</evidence>
<reference evidence="2" key="1">
    <citation type="journal article" date="2015" name="MBio">
        <title>Genome-Resolved Metagenomic Analysis Reveals Roles for Candidate Phyla and Other Microbial Community Members in Biogeochemical Transformations in Oil Reservoirs.</title>
        <authorList>
            <person name="Hu P."/>
            <person name="Tom L."/>
            <person name="Singh A."/>
            <person name="Thomas B.C."/>
            <person name="Baker B.J."/>
            <person name="Piceno Y.M."/>
            <person name="Andersen G.L."/>
            <person name="Banfield J.F."/>
        </authorList>
    </citation>
    <scope>NUCLEOTIDE SEQUENCE [LARGE SCALE GENOMIC DNA]</scope>
</reference>
<name>A0A101HHV9_9BACT</name>
<accession>A0A101HHV9</accession>
<evidence type="ECO:0000313" key="2">
    <source>
        <dbReference type="Proteomes" id="UP000053904"/>
    </source>
</evidence>
<protein>
    <submittedName>
        <fullName evidence="1">Uncharacterized protein</fullName>
    </submittedName>
</protein>
<dbReference type="AlphaFoldDB" id="A0A101HHV9"/>
<comment type="caution">
    <text evidence="1">The sequence shown here is derived from an EMBL/GenBank/DDBJ whole genome shotgun (WGS) entry which is preliminary data.</text>
</comment>
<organism evidence="1 2">
    <name type="scientific">candidate division WS6 bacterium 34_10</name>
    <dbReference type="NCBI Taxonomy" id="1641389"/>
    <lineage>
        <taxon>Bacteria</taxon>
        <taxon>Candidatus Dojkabacteria</taxon>
    </lineage>
</organism>
<dbReference type="Proteomes" id="UP000053904">
    <property type="component" value="Unassembled WGS sequence"/>
</dbReference>
<sequence>MEVLNVLREEGRLEEAGKGRTGLYLSNLWKKGNKQDIKYSSQNC</sequence>